<evidence type="ECO:0000313" key="4">
    <source>
        <dbReference type="EMBL" id="EGJ51394.1"/>
    </source>
</evidence>
<dbReference type="KEGG" id="daf:Desaf_3097"/>
<dbReference type="STRING" id="690850.Desaf_3097"/>
<dbReference type="PANTHER" id="PTHR43056">
    <property type="entry name" value="PEPTIDASE S9 PROLYL OLIGOPEPTIDASE"/>
    <property type="match status" value="1"/>
</dbReference>
<feature type="signal peptide" evidence="2">
    <location>
        <begin position="1"/>
        <end position="28"/>
    </location>
</feature>
<dbReference type="SUPFAM" id="SSF53474">
    <property type="entry name" value="alpha/beta-Hydrolases"/>
    <property type="match status" value="1"/>
</dbReference>
<dbReference type="Pfam" id="PF08530">
    <property type="entry name" value="PepX_C"/>
    <property type="match status" value="1"/>
</dbReference>
<dbReference type="Proteomes" id="UP000007844">
    <property type="component" value="Chromosome"/>
</dbReference>
<dbReference type="RefSeq" id="WP_014261039.1">
    <property type="nucleotide sequence ID" value="NC_016629.1"/>
</dbReference>
<feature type="domain" description="Xaa-Pro dipeptidyl-peptidase C-terminal" evidence="3">
    <location>
        <begin position="393"/>
        <end position="639"/>
    </location>
</feature>
<reference evidence="4 5" key="1">
    <citation type="journal article" date="2011" name="J. Bacteriol.">
        <title>Genome sequence of the mercury-methylating and pleomorphic Desulfovibrio africanus Strain Walvis Bay.</title>
        <authorList>
            <person name="Brown S.D."/>
            <person name="Wall J.D."/>
            <person name="Kucken A.M."/>
            <person name="Gilmour C.C."/>
            <person name="Podar M."/>
            <person name="Brandt C.C."/>
            <person name="Teshima H."/>
            <person name="Detter J.C."/>
            <person name="Han C.S."/>
            <person name="Land M.L."/>
            <person name="Lucas S."/>
            <person name="Han J."/>
            <person name="Pennacchio L."/>
            <person name="Nolan M."/>
            <person name="Pitluck S."/>
            <person name="Woyke T."/>
            <person name="Goodwin L."/>
            <person name="Palumbo A.V."/>
            <person name="Elias D.A."/>
        </authorList>
    </citation>
    <scope>NUCLEOTIDE SEQUENCE [LARGE SCALE GENOMIC DNA]</scope>
    <source>
        <strain evidence="4 5">Walvis Bay</strain>
    </source>
</reference>
<proteinExistence type="predicted"/>
<dbReference type="Gene3D" id="2.60.120.260">
    <property type="entry name" value="Galactose-binding domain-like"/>
    <property type="match status" value="1"/>
</dbReference>
<feature type="chain" id="PRO_5003303333" evidence="2">
    <location>
        <begin position="29"/>
        <end position="645"/>
    </location>
</feature>
<evidence type="ECO:0000256" key="1">
    <source>
        <dbReference type="ARBA" id="ARBA00022801"/>
    </source>
</evidence>
<dbReference type="SUPFAM" id="SSF49785">
    <property type="entry name" value="Galactose-binding domain-like"/>
    <property type="match status" value="1"/>
</dbReference>
<dbReference type="AlphaFoldDB" id="F3Z2Y6"/>
<dbReference type="GO" id="GO:0008239">
    <property type="term" value="F:dipeptidyl-peptidase activity"/>
    <property type="evidence" value="ECO:0007669"/>
    <property type="project" value="InterPro"/>
</dbReference>
<keyword evidence="1 4" id="KW-0378">Hydrolase</keyword>
<sequence>MSSKEISRRARAGLRIWLALLLMSLASACGDDTRPTEQDYQHMVEVFGGRAQTNEQEPDYGPPTTNSFYLIMRDGVRIAVDVHLPQKIASGQVQELAPAILRPTRYWRAVDLRGPLNRLRGPSLFREFFCRSGYAVVDVDVRGSGASFGLQLHPWSSDEVLDYGEVMDWIVAQPWSNGRIAASGASYVGTAAEFCSILGHPALKAVLPRFSLYDVYTDIAFPGGVFNEWFVRRWGELNNDLDANRLPEESSFLARLAARGVAPVESDGDGPSGRELLAEAVAGHAGNLDIYAASRGVTYRDDIADEAGTDVDGFSPHTYLGETQRNDVAVYAWGGWFDGAYAASLLHRFANLDSPRRAVIGPWNHGGGKHVSPYLDQGKDTDPSPLVQLMEQRRFLDYWLKGHGDMPAQEIVYYTMGEETWKRSPVWPPEGAVMRALRLSPGHSLAWNDTNHVGVDEYVVDFTAGSGPLNRWRTQLSRSDVAYPDRAEADRKLLVYESAPLPADLEITGTPVADLWITSTATDGHFFAYLEDVAPDETVRYLSEGMLRALHRKISDDVPPYVLNGPYHTFLRADGEQLTPGKPARLRFALLPLSALVRQGHRIRLAIAGHDADQFARLPDAEEPIIRVLWGGEHASRLELPIIPR</sequence>
<dbReference type="PANTHER" id="PTHR43056:SF10">
    <property type="entry name" value="COCE_NOND FAMILY, PUTATIVE (AFU_ORTHOLOGUE AFUA_7G00600)-RELATED"/>
    <property type="match status" value="1"/>
</dbReference>
<dbReference type="EMBL" id="CP003221">
    <property type="protein sequence ID" value="EGJ51394.1"/>
    <property type="molecule type" value="Genomic_DNA"/>
</dbReference>
<keyword evidence="5" id="KW-1185">Reference proteome</keyword>
<protein>
    <submittedName>
        <fullName evidence="4">Hydrolase CocE/NonD family protein</fullName>
    </submittedName>
</protein>
<dbReference type="PROSITE" id="PS51257">
    <property type="entry name" value="PROKAR_LIPOPROTEIN"/>
    <property type="match status" value="1"/>
</dbReference>
<dbReference type="Gene3D" id="3.40.50.1820">
    <property type="entry name" value="alpha/beta hydrolase"/>
    <property type="match status" value="1"/>
</dbReference>
<dbReference type="InterPro" id="IPR029058">
    <property type="entry name" value="AB_hydrolase_fold"/>
</dbReference>
<organism evidence="4 5">
    <name type="scientific">Desulfocurvibacter africanus subsp. africanus str. Walvis Bay</name>
    <dbReference type="NCBI Taxonomy" id="690850"/>
    <lineage>
        <taxon>Bacteria</taxon>
        <taxon>Pseudomonadati</taxon>
        <taxon>Thermodesulfobacteriota</taxon>
        <taxon>Desulfovibrionia</taxon>
        <taxon>Desulfovibrionales</taxon>
        <taxon>Desulfovibrionaceae</taxon>
        <taxon>Desulfocurvibacter</taxon>
    </lineage>
</organism>
<dbReference type="InterPro" id="IPR000383">
    <property type="entry name" value="Xaa-Pro-like_dom"/>
</dbReference>
<gene>
    <name evidence="4" type="ORF">Desaf_3097</name>
</gene>
<evidence type="ECO:0000259" key="3">
    <source>
        <dbReference type="SMART" id="SM00939"/>
    </source>
</evidence>
<dbReference type="InterPro" id="IPR013736">
    <property type="entry name" value="Xaa-Pro_dipept_C"/>
</dbReference>
<name>F3Z2Y6_DESAF</name>
<dbReference type="Gene3D" id="1.10.3020.10">
    <property type="entry name" value="alpha-amino acid ester hydrolase ( Helical cap domain)"/>
    <property type="match status" value="1"/>
</dbReference>
<dbReference type="InterPro" id="IPR005674">
    <property type="entry name" value="CocE/Ser_esterase"/>
</dbReference>
<evidence type="ECO:0000313" key="5">
    <source>
        <dbReference type="Proteomes" id="UP000007844"/>
    </source>
</evidence>
<dbReference type="HOGENOM" id="CLU_015590_4_1_7"/>
<dbReference type="SMART" id="SM00939">
    <property type="entry name" value="PepX_C"/>
    <property type="match status" value="1"/>
</dbReference>
<dbReference type="NCBIfam" id="TIGR00976">
    <property type="entry name" value="CocE_NonD"/>
    <property type="match status" value="1"/>
</dbReference>
<evidence type="ECO:0000256" key="2">
    <source>
        <dbReference type="SAM" id="SignalP"/>
    </source>
</evidence>
<accession>F3Z2Y6</accession>
<dbReference type="InterPro" id="IPR008979">
    <property type="entry name" value="Galactose-bd-like_sf"/>
</dbReference>
<dbReference type="Pfam" id="PF02129">
    <property type="entry name" value="Peptidase_S15"/>
    <property type="match status" value="1"/>
</dbReference>
<dbReference type="InterPro" id="IPR050585">
    <property type="entry name" value="Xaa-Pro_dipeptidyl-ppase/CocE"/>
</dbReference>
<keyword evidence="2" id="KW-0732">Signal</keyword>
<dbReference type="eggNOG" id="COG2936">
    <property type="taxonomic scope" value="Bacteria"/>
</dbReference>